<proteinExistence type="predicted"/>
<evidence type="ECO:0000313" key="1">
    <source>
        <dbReference type="EMBL" id="KKR70032.1"/>
    </source>
</evidence>
<evidence type="ECO:0000313" key="2">
    <source>
        <dbReference type="Proteomes" id="UP000034562"/>
    </source>
</evidence>
<sequence>MPELKADREFGRGTFLGDKGSAFFGKPLTDQVMEMGWSHACPVVDDVTKEFGPEWTLKRYAECNFVFGLIVESAKDLNPELHKQLTTPVTRLEGEKPGKEFNPSLIPDNFYKEMSPLSTPWGYALPRVIIEEMGRGENNKDRTQKRILKSLSLIDKAVKGSKTPDELLVKMAEQASKLDVNPKAVLSHVLANGILVEEGCKTMFDDIKQRINKSAPTLREAYDSMSTEERQSEGIINF</sequence>
<dbReference type="AlphaFoldDB" id="A0A0G0W433"/>
<dbReference type="Proteomes" id="UP000034562">
    <property type="component" value="Unassembled WGS sequence"/>
</dbReference>
<protein>
    <submittedName>
        <fullName evidence="1">Uncharacterized protein</fullName>
    </submittedName>
</protein>
<accession>A0A0G0W433</accession>
<gene>
    <name evidence="1" type="ORF">UU12_C0031G0011</name>
</gene>
<organism evidence="1 2">
    <name type="scientific">Candidatus Woesebacteria bacterium GW2011_GWA2_40_7b</name>
    <dbReference type="NCBI Taxonomy" id="1618563"/>
    <lineage>
        <taxon>Bacteria</taxon>
        <taxon>Candidatus Woeseibacteriota</taxon>
    </lineage>
</organism>
<reference evidence="1 2" key="1">
    <citation type="journal article" date="2015" name="Nature">
        <title>rRNA introns, odd ribosomes, and small enigmatic genomes across a large radiation of phyla.</title>
        <authorList>
            <person name="Brown C.T."/>
            <person name="Hug L.A."/>
            <person name="Thomas B.C."/>
            <person name="Sharon I."/>
            <person name="Castelle C.J."/>
            <person name="Singh A."/>
            <person name="Wilkins M.J."/>
            <person name="Williams K.H."/>
            <person name="Banfield J.F."/>
        </authorList>
    </citation>
    <scope>NUCLEOTIDE SEQUENCE [LARGE SCALE GENOMIC DNA]</scope>
</reference>
<comment type="caution">
    <text evidence="1">The sequence shown here is derived from an EMBL/GenBank/DDBJ whole genome shotgun (WGS) entry which is preliminary data.</text>
</comment>
<name>A0A0G0W433_9BACT</name>
<dbReference type="EMBL" id="LBZK01000031">
    <property type="protein sequence ID" value="KKR70032.1"/>
    <property type="molecule type" value="Genomic_DNA"/>
</dbReference>